<keyword evidence="4 5" id="KW-0119">Carbohydrate metabolism</keyword>
<dbReference type="CDD" id="cd00854">
    <property type="entry name" value="NagA"/>
    <property type="match status" value="1"/>
</dbReference>
<dbReference type="NCBIfam" id="TIGR00221">
    <property type="entry name" value="nagA"/>
    <property type="match status" value="1"/>
</dbReference>
<feature type="binding site" evidence="7">
    <location>
        <begin position="308"/>
        <end position="310"/>
    </location>
    <ligand>
        <name>substrate</name>
    </ligand>
</feature>
<dbReference type="RefSeq" id="WP_246126654.1">
    <property type="nucleotide sequence ID" value="NZ_BIFH01000017.1"/>
</dbReference>
<keyword evidence="11" id="KW-1185">Reference proteome</keyword>
<dbReference type="AlphaFoldDB" id="A0A401YKW0"/>
<dbReference type="InterPro" id="IPR006680">
    <property type="entry name" value="Amidohydro-rel"/>
</dbReference>
<evidence type="ECO:0000256" key="1">
    <source>
        <dbReference type="ARBA" id="ARBA00010716"/>
    </source>
</evidence>
<dbReference type="Gene3D" id="3.20.20.140">
    <property type="entry name" value="Metal-dependent hydrolases"/>
    <property type="match status" value="1"/>
</dbReference>
<comment type="similarity">
    <text evidence="1 5">Belongs to the metallo-dependent hydrolases superfamily. NagA family.</text>
</comment>
<evidence type="ECO:0000256" key="8">
    <source>
        <dbReference type="PIRSR" id="PIRSR038994-3"/>
    </source>
</evidence>
<dbReference type="PANTHER" id="PTHR11113">
    <property type="entry name" value="N-ACETYLGLUCOSAMINE-6-PHOSPHATE DEACETYLASE"/>
    <property type="match status" value="1"/>
</dbReference>
<dbReference type="PIRSF" id="PIRSF038994">
    <property type="entry name" value="NagA"/>
    <property type="match status" value="1"/>
</dbReference>
<evidence type="ECO:0000256" key="7">
    <source>
        <dbReference type="PIRSR" id="PIRSR038994-2"/>
    </source>
</evidence>
<feature type="binding site" evidence="7">
    <location>
        <position position="139"/>
    </location>
    <ligand>
        <name>substrate</name>
    </ligand>
</feature>
<feature type="binding site" evidence="8">
    <location>
        <position position="217"/>
    </location>
    <ligand>
        <name>Zn(2+)</name>
        <dbReference type="ChEBI" id="CHEBI:29105"/>
    </ligand>
</feature>
<keyword evidence="3 5" id="KW-0378">Hydrolase</keyword>
<evidence type="ECO:0000256" key="4">
    <source>
        <dbReference type="ARBA" id="ARBA00023277"/>
    </source>
</evidence>
<dbReference type="Pfam" id="PF01979">
    <property type="entry name" value="Amidohydro_1"/>
    <property type="match status" value="1"/>
</dbReference>
<proteinExistence type="inferred from homology"/>
<feature type="active site" description="Proton donor/acceptor" evidence="6">
    <location>
        <position position="274"/>
    </location>
</feature>
<dbReference type="SUPFAM" id="SSF51556">
    <property type="entry name" value="Metallo-dependent hydrolases"/>
    <property type="match status" value="1"/>
</dbReference>
<reference evidence="10 11" key="1">
    <citation type="submission" date="2018-12" db="EMBL/GenBank/DDBJ databases">
        <title>Draft genome sequence of Embleya hyalina NBRC 13850T.</title>
        <authorList>
            <person name="Komaki H."/>
            <person name="Hosoyama A."/>
            <person name="Kimura A."/>
            <person name="Ichikawa N."/>
            <person name="Tamura T."/>
        </authorList>
    </citation>
    <scope>NUCLEOTIDE SEQUENCE [LARGE SCALE GENOMIC DNA]</scope>
    <source>
        <strain evidence="10 11">NBRC 13850</strain>
    </source>
</reference>
<evidence type="ECO:0000256" key="2">
    <source>
        <dbReference type="ARBA" id="ARBA00022723"/>
    </source>
</evidence>
<evidence type="ECO:0000256" key="3">
    <source>
        <dbReference type="ARBA" id="ARBA00022801"/>
    </source>
</evidence>
<organism evidence="10 11">
    <name type="scientific">Embleya hyalina</name>
    <dbReference type="NCBI Taxonomy" id="516124"/>
    <lineage>
        <taxon>Bacteria</taxon>
        <taxon>Bacillati</taxon>
        <taxon>Actinomycetota</taxon>
        <taxon>Actinomycetes</taxon>
        <taxon>Kitasatosporales</taxon>
        <taxon>Streptomycetaceae</taxon>
        <taxon>Embleya</taxon>
    </lineage>
</organism>
<gene>
    <name evidence="10" type="primary">nagA</name>
    <name evidence="10" type="ORF">EHYA_02914</name>
</gene>
<feature type="binding site" evidence="8">
    <location>
        <position position="128"/>
    </location>
    <ligand>
        <name>Zn(2+)</name>
        <dbReference type="ChEBI" id="CHEBI:29105"/>
    </ligand>
</feature>
<dbReference type="Gene3D" id="2.30.40.10">
    <property type="entry name" value="Urease, subunit C, domain 1"/>
    <property type="match status" value="1"/>
</dbReference>
<name>A0A401YKW0_9ACTN</name>
<dbReference type="InterPro" id="IPR011059">
    <property type="entry name" value="Metal-dep_hydrolase_composite"/>
</dbReference>
<keyword evidence="2 8" id="KW-0479">Metal-binding</keyword>
<evidence type="ECO:0000313" key="11">
    <source>
        <dbReference type="Proteomes" id="UP000286931"/>
    </source>
</evidence>
<dbReference type="PANTHER" id="PTHR11113:SF14">
    <property type="entry name" value="N-ACETYLGLUCOSAMINE-6-PHOSPHATE DEACETYLASE"/>
    <property type="match status" value="1"/>
</dbReference>
<dbReference type="InterPro" id="IPR003764">
    <property type="entry name" value="GlcNAc_6-P_deAcase"/>
</dbReference>
<protein>
    <submittedName>
        <fullName evidence="10">N-acetylglucosamine-6-phosphate deacetylase</fullName>
    </submittedName>
</protein>
<feature type="binding site" evidence="7">
    <location>
        <position position="252"/>
    </location>
    <ligand>
        <name>substrate</name>
    </ligand>
</feature>
<evidence type="ECO:0000256" key="5">
    <source>
        <dbReference type="PIRNR" id="PIRNR038994"/>
    </source>
</evidence>
<comment type="caution">
    <text evidence="10">The sequence shown here is derived from an EMBL/GenBank/DDBJ whole genome shotgun (WGS) entry which is preliminary data.</text>
</comment>
<feature type="binding site" evidence="7">
    <location>
        <position position="228"/>
    </location>
    <ligand>
        <name>substrate</name>
    </ligand>
</feature>
<dbReference type="InterPro" id="IPR032466">
    <property type="entry name" value="Metal_Hydrolase"/>
</dbReference>
<dbReference type="Proteomes" id="UP000286931">
    <property type="component" value="Unassembled WGS sequence"/>
</dbReference>
<comment type="cofactor">
    <cofactor evidence="8">
        <name>a divalent metal cation</name>
        <dbReference type="ChEBI" id="CHEBI:60240"/>
    </cofactor>
    <text evidence="8">Binds 1 divalent metal cation per subunit.</text>
</comment>
<evidence type="ECO:0000313" key="10">
    <source>
        <dbReference type="EMBL" id="GCD95244.1"/>
    </source>
</evidence>
<evidence type="ECO:0000259" key="9">
    <source>
        <dbReference type="Pfam" id="PF01979"/>
    </source>
</evidence>
<accession>A0A401YKW0</accession>
<feature type="binding site" evidence="7">
    <location>
        <begin position="220"/>
        <end position="221"/>
    </location>
    <ligand>
        <name>substrate</name>
    </ligand>
</feature>
<dbReference type="SUPFAM" id="SSF51338">
    <property type="entry name" value="Composite domain of metallo-dependent hydrolases"/>
    <property type="match status" value="1"/>
</dbReference>
<dbReference type="GO" id="GO:0046872">
    <property type="term" value="F:metal ion binding"/>
    <property type="evidence" value="ECO:0007669"/>
    <property type="project" value="UniProtKB-KW"/>
</dbReference>
<sequence>MAGIGAPRVLVDGKLVGPAEVGVEQGRITGVTEGPGRPDTLRLPHGVLTPGLIDVQLNGAFGHDFVAADATAWREVAARLPSTGVTAFCPTFITGDLDTLTAALVRAAELRAKLAAEPIARDLGVHLEGPFLSPARVGTHPPEYLREPTPELVDRLLLDDAVREALTLVTLAPELPGALEAIRRIVAAGIRVSAGHTDATAAEMSAAADAGATMVTHLFNAQRGLGHREPGVVGAALSDPRLTPGLIADLHHVVGPVCSLVLRVAGERTALVTDAMAAAGMPPGRYRLGDVDVTLVEGDVPRNPDGTIAGSALTLDLAVRNLIGLGNPPARVLTSATRVPADALGRTDLGRIAPGATADLVWWSNDWTVLRTWIGGVVAYEAPTL</sequence>
<dbReference type="GO" id="GO:0006046">
    <property type="term" value="P:N-acetylglucosamine catabolic process"/>
    <property type="evidence" value="ECO:0007669"/>
    <property type="project" value="TreeGrafter"/>
</dbReference>
<dbReference type="EMBL" id="BIFH01000017">
    <property type="protein sequence ID" value="GCD95244.1"/>
    <property type="molecule type" value="Genomic_DNA"/>
</dbReference>
<feature type="domain" description="Amidohydrolase-related" evidence="9">
    <location>
        <begin position="47"/>
        <end position="377"/>
    </location>
</feature>
<evidence type="ECO:0000256" key="6">
    <source>
        <dbReference type="PIRSR" id="PIRSR038994-1"/>
    </source>
</evidence>
<dbReference type="GO" id="GO:0008448">
    <property type="term" value="F:N-acetylglucosamine-6-phosphate deacetylase activity"/>
    <property type="evidence" value="ECO:0007669"/>
    <property type="project" value="InterPro"/>
</dbReference>
<feature type="binding site" evidence="8">
    <location>
        <position position="196"/>
    </location>
    <ligand>
        <name>Zn(2+)</name>
        <dbReference type="ChEBI" id="CHEBI:29105"/>
    </ligand>
</feature>